<reference evidence="5 6" key="1">
    <citation type="submission" date="2023-03" db="EMBL/GenBank/DDBJ databases">
        <title>Draft genome sequence of Thalassotalea insulae KCTC 62186T.</title>
        <authorList>
            <person name="Sawabe T."/>
        </authorList>
    </citation>
    <scope>NUCLEOTIDE SEQUENCE [LARGE SCALE GENOMIC DNA]</scope>
    <source>
        <strain evidence="5 6">KCTC 62186</strain>
    </source>
</reference>
<gene>
    <name evidence="5" type="ORF">tinsulaeT_01050</name>
</gene>
<dbReference type="Gene3D" id="2.130.10.10">
    <property type="entry name" value="YVTN repeat-like/Quinoprotein amine dehydrogenase"/>
    <property type="match status" value="2"/>
</dbReference>
<dbReference type="RefSeq" id="WP_284242554.1">
    <property type="nucleotide sequence ID" value="NZ_BSST01000001.1"/>
</dbReference>
<keyword evidence="1" id="KW-0602">Photosynthesis</keyword>
<dbReference type="EMBL" id="BSST01000001">
    <property type="protein sequence ID" value="GLX76765.1"/>
    <property type="molecule type" value="Genomic_DNA"/>
</dbReference>
<keyword evidence="3" id="KW-0732">Signal</keyword>
<dbReference type="Pfam" id="PF14870">
    <property type="entry name" value="PSII_BNR"/>
    <property type="match status" value="1"/>
</dbReference>
<dbReference type="Proteomes" id="UP001157186">
    <property type="component" value="Unassembled WGS sequence"/>
</dbReference>
<proteinExistence type="predicted"/>
<feature type="chain" id="PRO_5047244064" description="Photosynthesis system II assembly factor Ycf48/Hcf136-like domain-containing protein" evidence="3">
    <location>
        <begin position="20"/>
        <end position="336"/>
    </location>
</feature>
<protein>
    <recommendedName>
        <fullName evidence="4">Photosynthesis system II assembly factor Ycf48/Hcf136-like domain-containing protein</fullName>
    </recommendedName>
</protein>
<comment type="caution">
    <text evidence="5">The sequence shown here is derived from an EMBL/GenBank/DDBJ whole genome shotgun (WGS) entry which is preliminary data.</text>
</comment>
<feature type="signal peptide" evidence="3">
    <location>
        <begin position="1"/>
        <end position="19"/>
    </location>
</feature>
<dbReference type="PANTHER" id="PTHR47199:SF2">
    <property type="entry name" value="PHOTOSYSTEM II STABILITY_ASSEMBLY FACTOR HCF136, CHLOROPLASTIC"/>
    <property type="match status" value="1"/>
</dbReference>
<evidence type="ECO:0000256" key="2">
    <source>
        <dbReference type="ARBA" id="ARBA00023276"/>
    </source>
</evidence>
<dbReference type="InterPro" id="IPR028203">
    <property type="entry name" value="PSII_CF48-like_dom"/>
</dbReference>
<evidence type="ECO:0000256" key="1">
    <source>
        <dbReference type="ARBA" id="ARBA00022531"/>
    </source>
</evidence>
<keyword evidence="6" id="KW-1185">Reference proteome</keyword>
<feature type="domain" description="Photosynthesis system II assembly factor Ycf48/Hcf136-like" evidence="4">
    <location>
        <begin position="61"/>
        <end position="111"/>
    </location>
</feature>
<dbReference type="InterPro" id="IPR036278">
    <property type="entry name" value="Sialidase_sf"/>
</dbReference>
<evidence type="ECO:0000313" key="5">
    <source>
        <dbReference type="EMBL" id="GLX76765.1"/>
    </source>
</evidence>
<evidence type="ECO:0000259" key="4">
    <source>
        <dbReference type="Pfam" id="PF14870"/>
    </source>
</evidence>
<dbReference type="SUPFAM" id="SSF50939">
    <property type="entry name" value="Sialidases"/>
    <property type="match status" value="1"/>
</dbReference>
<name>A0ABQ6GQQ0_9GAMM</name>
<keyword evidence="2" id="KW-0604">Photosystem II</keyword>
<sequence length="336" mass="37012">MRILIGLVCAICCFSTVSAQQLPQAAIQSELAVRSMLFDIVKVDNSFMVAVGERGHILRASSVDSWQQVDVPSQTTLTAVTFVDAQTGWAVGHDATILATQDGGFSWQVQQFLPSTQKPLLDVAFKDSKEGVAVGAYGLFYRTIDGGRSWQQEFHTSLLAEEDLQYLEELRQEDEQVYLDELTSILPHFNRVVIDGRTLYLIGELGLIAKSNDFGRSWQRFEEIYQGSFFDLARTQHGNLLAIGLRGNIYRSLTNGEQWQKSESGVTTLLNTIVLAGEAQVFLLGNNGVLLESVDDGVTFDKRIQNDGKALLAGVTFNGDLVVASEVGIKVLKVVK</sequence>
<accession>A0ABQ6GQQ0</accession>
<organism evidence="5 6">
    <name type="scientific">Thalassotalea insulae</name>
    <dbReference type="NCBI Taxonomy" id="2056778"/>
    <lineage>
        <taxon>Bacteria</taxon>
        <taxon>Pseudomonadati</taxon>
        <taxon>Pseudomonadota</taxon>
        <taxon>Gammaproteobacteria</taxon>
        <taxon>Alteromonadales</taxon>
        <taxon>Colwelliaceae</taxon>
        <taxon>Thalassotalea</taxon>
    </lineage>
</organism>
<evidence type="ECO:0000313" key="6">
    <source>
        <dbReference type="Proteomes" id="UP001157186"/>
    </source>
</evidence>
<evidence type="ECO:0000256" key="3">
    <source>
        <dbReference type="SAM" id="SignalP"/>
    </source>
</evidence>
<dbReference type="PANTHER" id="PTHR47199">
    <property type="entry name" value="PHOTOSYSTEM II STABILITY/ASSEMBLY FACTOR HCF136, CHLOROPLASTIC"/>
    <property type="match status" value="1"/>
</dbReference>
<dbReference type="InterPro" id="IPR015943">
    <property type="entry name" value="WD40/YVTN_repeat-like_dom_sf"/>
</dbReference>